<organism evidence="12 13">
    <name type="scientific">Smittium simulii</name>
    <dbReference type="NCBI Taxonomy" id="133385"/>
    <lineage>
        <taxon>Eukaryota</taxon>
        <taxon>Fungi</taxon>
        <taxon>Fungi incertae sedis</taxon>
        <taxon>Zoopagomycota</taxon>
        <taxon>Kickxellomycotina</taxon>
        <taxon>Harpellomycetes</taxon>
        <taxon>Harpellales</taxon>
        <taxon>Legeriomycetaceae</taxon>
        <taxon>Smittium</taxon>
    </lineage>
</organism>
<dbReference type="InterPro" id="IPR004598">
    <property type="entry name" value="TFIIH_p52/Tfb2"/>
</dbReference>
<evidence type="ECO:0000256" key="6">
    <source>
        <dbReference type="ARBA" id="ARBA00023015"/>
    </source>
</evidence>
<dbReference type="InterPro" id="IPR040662">
    <property type="entry name" value="Tfb2_C"/>
</dbReference>
<dbReference type="GO" id="GO:0001671">
    <property type="term" value="F:ATPase activator activity"/>
    <property type="evidence" value="ECO:0007669"/>
    <property type="project" value="InterPro"/>
</dbReference>
<dbReference type="PANTHER" id="PTHR13152">
    <property type="entry name" value="TFIIH, POLYPEPTIDE 4"/>
    <property type="match status" value="1"/>
</dbReference>
<dbReference type="OrthoDB" id="364513at2759"/>
<dbReference type="FunFam" id="3.30.70.2610:FF:000001">
    <property type="entry name" value="General transcription factor IIH subunit 4"/>
    <property type="match status" value="1"/>
</dbReference>
<dbReference type="GO" id="GO:0005675">
    <property type="term" value="C:transcription factor TFIIH holo complex"/>
    <property type="evidence" value="ECO:0007669"/>
    <property type="project" value="TreeGrafter"/>
</dbReference>
<dbReference type="STRING" id="133385.A0A2T9YML2"/>
<feature type="domain" description="Transcription factor Tfb2 C-terminal" evidence="11">
    <location>
        <begin position="37"/>
        <end position="104"/>
    </location>
</feature>
<protein>
    <recommendedName>
        <fullName evidence="4">General transcription and DNA repair factor IIH subunit TFB2</fullName>
    </recommendedName>
    <alternativeName>
        <fullName evidence="10">RNA polymerase II transcription factor B subunit 2</fullName>
    </alternativeName>
</protein>
<evidence type="ECO:0000256" key="4">
    <source>
        <dbReference type="ARBA" id="ARBA00021284"/>
    </source>
</evidence>
<dbReference type="Gene3D" id="3.30.70.2610">
    <property type="match status" value="1"/>
</dbReference>
<keyword evidence="8" id="KW-0234">DNA repair</keyword>
<comment type="subcellular location">
    <subcellularLocation>
        <location evidence="2">Nucleus</location>
    </subcellularLocation>
</comment>
<dbReference type="GO" id="GO:0003690">
    <property type="term" value="F:double-stranded DNA binding"/>
    <property type="evidence" value="ECO:0007669"/>
    <property type="project" value="TreeGrafter"/>
</dbReference>
<evidence type="ECO:0000256" key="2">
    <source>
        <dbReference type="ARBA" id="ARBA00004123"/>
    </source>
</evidence>
<evidence type="ECO:0000256" key="7">
    <source>
        <dbReference type="ARBA" id="ARBA00023163"/>
    </source>
</evidence>
<evidence type="ECO:0000256" key="1">
    <source>
        <dbReference type="ARBA" id="ARBA00002817"/>
    </source>
</evidence>
<evidence type="ECO:0000313" key="12">
    <source>
        <dbReference type="EMBL" id="PVU93549.1"/>
    </source>
</evidence>
<evidence type="ECO:0000256" key="8">
    <source>
        <dbReference type="ARBA" id="ARBA00023204"/>
    </source>
</evidence>
<comment type="function">
    <text evidence="1">Component of the general transcription and DNA repair factor IIH (TFIIH) core complex, which is involved in general and transcription-coupled nucleotide excision repair (NER) of damaged DNA and, when complexed to TFIIK, in RNA transcription by RNA polymerase II. In NER, TFIIH acts by opening DNA around the lesion to allow the excision of the damaged oligonucleotide and its replacement by a new DNA fragment. In transcription, TFIIH has an essential role in transcription initiation. When the pre-initiation complex (PIC) has been established, TFIIH is required for promoter opening and promoter escape. Phosphorylation of the C-terminal tail (CTD) of the largest subunit of RNA polymerase II by the kinase module TFIIK controls the initiation of transcription.</text>
</comment>
<dbReference type="Proteomes" id="UP000245383">
    <property type="component" value="Unassembled WGS sequence"/>
</dbReference>
<keyword evidence="5" id="KW-0227">DNA damage</keyword>
<keyword evidence="6" id="KW-0805">Transcription regulation</keyword>
<name>A0A2T9YML2_9FUNG</name>
<dbReference type="AlphaFoldDB" id="A0A2T9YML2"/>
<evidence type="ECO:0000256" key="10">
    <source>
        <dbReference type="ARBA" id="ARBA00033337"/>
    </source>
</evidence>
<evidence type="ECO:0000256" key="9">
    <source>
        <dbReference type="ARBA" id="ARBA00023242"/>
    </source>
</evidence>
<keyword evidence="9" id="KW-0539">Nucleus</keyword>
<dbReference type="GO" id="GO:0006366">
    <property type="term" value="P:transcription by RNA polymerase II"/>
    <property type="evidence" value="ECO:0007669"/>
    <property type="project" value="UniProtKB-ARBA"/>
</dbReference>
<dbReference type="GO" id="GO:0000439">
    <property type="term" value="C:transcription factor TFIIH core complex"/>
    <property type="evidence" value="ECO:0007669"/>
    <property type="project" value="InterPro"/>
</dbReference>
<dbReference type="GO" id="GO:0006289">
    <property type="term" value="P:nucleotide-excision repair"/>
    <property type="evidence" value="ECO:0007669"/>
    <property type="project" value="InterPro"/>
</dbReference>
<keyword evidence="13" id="KW-1185">Reference proteome</keyword>
<dbReference type="EMBL" id="MBFR01000124">
    <property type="protein sequence ID" value="PVU93549.1"/>
    <property type="molecule type" value="Genomic_DNA"/>
</dbReference>
<evidence type="ECO:0000313" key="13">
    <source>
        <dbReference type="Proteomes" id="UP000245383"/>
    </source>
</evidence>
<dbReference type="PANTHER" id="PTHR13152:SF0">
    <property type="entry name" value="GENERAL TRANSCRIPTION FACTOR IIH SUBUNIT 4"/>
    <property type="match status" value="1"/>
</dbReference>
<sequence length="118" mass="13824">MALRKGITADQIVSYLNTYAHPQVKNRIPPVPITVSDQIKLWEQEKERIKSKQAYLYHEFNRQNDFDAVYKYAEQLGVVLWGDEKKRIMAVSFEGHESVKNYVKRRLSANKPTNSVLR</sequence>
<proteinExistence type="inferred from homology"/>
<evidence type="ECO:0000259" key="11">
    <source>
        <dbReference type="Pfam" id="PF18307"/>
    </source>
</evidence>
<gene>
    <name evidence="12" type="ORF">BB561_003199</name>
</gene>
<reference evidence="12 13" key="1">
    <citation type="journal article" date="2018" name="MBio">
        <title>Comparative Genomics Reveals the Core Gene Toolbox for the Fungus-Insect Symbiosis.</title>
        <authorList>
            <person name="Wang Y."/>
            <person name="Stata M."/>
            <person name="Wang W."/>
            <person name="Stajich J.E."/>
            <person name="White M.M."/>
            <person name="Moncalvo J.M."/>
        </authorList>
    </citation>
    <scope>NUCLEOTIDE SEQUENCE [LARGE SCALE GENOMIC DNA]</scope>
    <source>
        <strain evidence="12 13">SWE-8-4</strain>
    </source>
</reference>
<dbReference type="Pfam" id="PF18307">
    <property type="entry name" value="Tfb2_C"/>
    <property type="match status" value="1"/>
</dbReference>
<evidence type="ECO:0000256" key="5">
    <source>
        <dbReference type="ARBA" id="ARBA00022763"/>
    </source>
</evidence>
<accession>A0A2T9YML2</accession>
<comment type="similarity">
    <text evidence="3">Belongs to the TFB2 family.</text>
</comment>
<comment type="caution">
    <text evidence="12">The sequence shown here is derived from an EMBL/GenBank/DDBJ whole genome shotgun (WGS) entry which is preliminary data.</text>
</comment>
<keyword evidence="7" id="KW-0804">Transcription</keyword>
<evidence type="ECO:0000256" key="3">
    <source>
        <dbReference type="ARBA" id="ARBA00007132"/>
    </source>
</evidence>